<dbReference type="EMBL" id="MBFS01001221">
    <property type="protein sequence ID" value="PVV01279.1"/>
    <property type="molecule type" value="Genomic_DNA"/>
</dbReference>
<evidence type="ECO:0000256" key="1">
    <source>
        <dbReference type="SAM" id="MobiDB-lite"/>
    </source>
</evidence>
<evidence type="ECO:0000313" key="2">
    <source>
        <dbReference type="EMBL" id="PVV01279.1"/>
    </source>
</evidence>
<accession>A0A2T9Z9J9</accession>
<keyword evidence="3" id="KW-1185">Reference proteome</keyword>
<name>A0A2T9Z9J9_9FUNG</name>
<feature type="compositionally biased region" description="Basic and acidic residues" evidence="1">
    <location>
        <begin position="1"/>
        <end position="15"/>
    </location>
</feature>
<dbReference type="Proteomes" id="UP000245609">
    <property type="component" value="Unassembled WGS sequence"/>
</dbReference>
<protein>
    <submittedName>
        <fullName evidence="2">Uncharacterized protein</fullName>
    </submittedName>
</protein>
<gene>
    <name evidence="2" type="ORF">BB560_004309</name>
</gene>
<evidence type="ECO:0000313" key="3">
    <source>
        <dbReference type="Proteomes" id="UP000245609"/>
    </source>
</evidence>
<sequence>MEVDPEIEKDPRSDEAIIIESTPPGPSQEINNDTGSDQEIWNIFTFLANKPPNPITIGQYEKMLQSNKRKHSESDYSRLRNQPMGKHQKTT</sequence>
<feature type="region of interest" description="Disordered" evidence="1">
    <location>
        <begin position="1"/>
        <end position="35"/>
    </location>
</feature>
<organism evidence="2 3">
    <name type="scientific">Smittium megazygosporum</name>
    <dbReference type="NCBI Taxonomy" id="133381"/>
    <lineage>
        <taxon>Eukaryota</taxon>
        <taxon>Fungi</taxon>
        <taxon>Fungi incertae sedis</taxon>
        <taxon>Zoopagomycota</taxon>
        <taxon>Kickxellomycotina</taxon>
        <taxon>Harpellomycetes</taxon>
        <taxon>Harpellales</taxon>
        <taxon>Legeriomycetaceae</taxon>
        <taxon>Smittium</taxon>
    </lineage>
</organism>
<reference evidence="2 3" key="1">
    <citation type="journal article" date="2018" name="MBio">
        <title>Comparative Genomics Reveals the Core Gene Toolbox for the Fungus-Insect Symbiosis.</title>
        <authorList>
            <person name="Wang Y."/>
            <person name="Stata M."/>
            <person name="Wang W."/>
            <person name="Stajich J.E."/>
            <person name="White M.M."/>
            <person name="Moncalvo J.M."/>
        </authorList>
    </citation>
    <scope>NUCLEOTIDE SEQUENCE [LARGE SCALE GENOMIC DNA]</scope>
    <source>
        <strain evidence="2 3">SC-DP-2</strain>
    </source>
</reference>
<dbReference type="AlphaFoldDB" id="A0A2T9Z9J9"/>
<proteinExistence type="predicted"/>
<comment type="caution">
    <text evidence="2">The sequence shown here is derived from an EMBL/GenBank/DDBJ whole genome shotgun (WGS) entry which is preliminary data.</text>
</comment>
<feature type="region of interest" description="Disordered" evidence="1">
    <location>
        <begin position="64"/>
        <end position="91"/>
    </location>
</feature>